<evidence type="ECO:0000259" key="8">
    <source>
        <dbReference type="Pfam" id="PF00288"/>
    </source>
</evidence>
<feature type="domain" description="GHMP kinase N-terminal" evidence="8">
    <location>
        <begin position="68"/>
        <end position="141"/>
    </location>
</feature>
<dbReference type="OrthoDB" id="9809438at2"/>
<feature type="active site" evidence="7">
    <location>
        <position position="11"/>
    </location>
</feature>
<comment type="function">
    <text evidence="7">Catalyzes the phosphorylation of the position 2 hydroxy group of 4-diphosphocytidyl-2C-methyl-D-erythritol.</text>
</comment>
<evidence type="ECO:0000256" key="7">
    <source>
        <dbReference type="HAMAP-Rule" id="MF_00061"/>
    </source>
</evidence>
<dbReference type="Pfam" id="PF00288">
    <property type="entry name" value="GHMP_kinases_N"/>
    <property type="match status" value="1"/>
</dbReference>
<protein>
    <recommendedName>
        <fullName evidence="1 7">4-diphosphocytidyl-2-C-methyl-D-erythritol kinase</fullName>
        <shortName evidence="7">CMK</shortName>
        <ecNumber evidence="7">2.7.1.148</ecNumber>
    </recommendedName>
    <alternativeName>
        <fullName evidence="7">4-(cytidine-5'-diphospho)-2-C-methyl-D-erythritol kinase</fullName>
    </alternativeName>
</protein>
<keyword evidence="4 7" id="KW-0418">Kinase</keyword>
<sequence>MAFVKFLAPAKINLFLKVLSQKNNGYHNLQSIFQMVGLYDEIFIAPRADGKIIIENDNSSILKEDDLCFKAAQLILDGTTLGVTIKVKKNIPVGAGLGGGSSDAATTLLAINQIYDLKINKKKLMGIGLKLGADVPFFINGKNGWVEGIGDKISPILIDNFRYILIIPDVSISTSSIFRDFKLTNKVIPLKITTSFSNEEHDNIGNDLIDTIFKKHNRLHELFLWLKEFGAPKITGTGSTLFIKSNDLNLAELIDKKRPKDTKIISVKGLSVHPHFLTD</sequence>
<dbReference type="InterPro" id="IPR036554">
    <property type="entry name" value="GHMP_kinase_C_sf"/>
</dbReference>
<dbReference type="HAMAP" id="MF_00061">
    <property type="entry name" value="IspE"/>
    <property type="match status" value="1"/>
</dbReference>
<dbReference type="Gene3D" id="3.30.70.890">
    <property type="entry name" value="GHMP kinase, C-terminal domain"/>
    <property type="match status" value="1"/>
</dbReference>
<keyword evidence="10" id="KW-1185">Reference proteome</keyword>
<dbReference type="GO" id="GO:0050515">
    <property type="term" value="F:4-(cytidine 5'-diphospho)-2-C-methyl-D-erythritol kinase activity"/>
    <property type="evidence" value="ECO:0007669"/>
    <property type="project" value="UniProtKB-UniRule"/>
</dbReference>
<feature type="active site" evidence="7">
    <location>
        <position position="134"/>
    </location>
</feature>
<dbReference type="PIRSF" id="PIRSF010376">
    <property type="entry name" value="IspE"/>
    <property type="match status" value="1"/>
</dbReference>
<keyword evidence="5 7" id="KW-0067">ATP-binding</keyword>
<dbReference type="GO" id="GO:0016114">
    <property type="term" value="P:terpenoid biosynthetic process"/>
    <property type="evidence" value="ECO:0007669"/>
    <property type="project" value="UniProtKB-UniRule"/>
</dbReference>
<dbReference type="Proteomes" id="UP000054262">
    <property type="component" value="Unassembled WGS sequence"/>
</dbReference>
<keyword evidence="6 7" id="KW-0414">Isoprene biosynthesis</keyword>
<comment type="pathway">
    <text evidence="7">Isoprenoid biosynthesis; isopentenyl diphosphate biosynthesis via DXP pathway; isopentenyl diphosphate from 1-deoxy-D-xylulose 5-phosphate: step 3/6.</text>
</comment>
<name>A0P5X0_9PROT</name>
<evidence type="ECO:0000256" key="6">
    <source>
        <dbReference type="ARBA" id="ARBA00023229"/>
    </source>
</evidence>
<evidence type="ECO:0000256" key="3">
    <source>
        <dbReference type="ARBA" id="ARBA00022741"/>
    </source>
</evidence>
<evidence type="ECO:0000256" key="1">
    <source>
        <dbReference type="ARBA" id="ARBA00017473"/>
    </source>
</evidence>
<dbReference type="GO" id="GO:0019288">
    <property type="term" value="P:isopentenyl diphosphate biosynthetic process, methylerythritol 4-phosphate pathway"/>
    <property type="evidence" value="ECO:0007669"/>
    <property type="project" value="UniProtKB-UniRule"/>
</dbReference>
<dbReference type="SUPFAM" id="SSF55060">
    <property type="entry name" value="GHMP Kinase, C-terminal domain"/>
    <property type="match status" value="1"/>
</dbReference>
<dbReference type="InterPro" id="IPR006204">
    <property type="entry name" value="GHMP_kinase_N_dom"/>
</dbReference>
<accession>A0P5X0</accession>
<gene>
    <name evidence="7" type="primary">ispE</name>
    <name evidence="9" type="ORF">MB2181_02615</name>
</gene>
<dbReference type="EC" id="2.7.1.148" evidence="7"/>
<comment type="caution">
    <text evidence="9">The sequence shown here is derived from an EMBL/GenBank/DDBJ whole genome shotgun (WGS) entry which is preliminary data.</text>
</comment>
<comment type="catalytic activity">
    <reaction evidence="7">
        <text>4-CDP-2-C-methyl-D-erythritol + ATP = 4-CDP-2-C-methyl-D-erythritol 2-phosphate + ADP + H(+)</text>
        <dbReference type="Rhea" id="RHEA:18437"/>
        <dbReference type="ChEBI" id="CHEBI:15378"/>
        <dbReference type="ChEBI" id="CHEBI:30616"/>
        <dbReference type="ChEBI" id="CHEBI:57823"/>
        <dbReference type="ChEBI" id="CHEBI:57919"/>
        <dbReference type="ChEBI" id="CHEBI:456216"/>
        <dbReference type="EC" id="2.7.1.148"/>
    </reaction>
</comment>
<keyword evidence="3 7" id="KW-0547">Nucleotide-binding</keyword>
<dbReference type="AlphaFoldDB" id="A0P5X0"/>
<keyword evidence="2 7" id="KW-0808">Transferase</keyword>
<reference evidence="9 10" key="1">
    <citation type="submission" date="2006-11" db="EMBL/GenBank/DDBJ databases">
        <authorList>
            <person name="Giovannoni S."/>
            <person name="Vergin K."/>
            <person name="Ferriera S."/>
            <person name="Johnson J."/>
            <person name="Kravitz S."/>
            <person name="Beeson K."/>
            <person name="Sutton G."/>
            <person name="Rogers Y.-H."/>
            <person name="Friedman R."/>
            <person name="Frazier M."/>
            <person name="Venter J.C."/>
        </authorList>
    </citation>
    <scope>NUCLEOTIDE SEQUENCE [LARGE SCALE GENOMIC DNA]</scope>
    <source>
        <strain evidence="9 10">HTCC2181</strain>
    </source>
</reference>
<dbReference type="UniPathway" id="UPA00056">
    <property type="reaction ID" value="UER00094"/>
</dbReference>
<dbReference type="EMBL" id="AAUX01000001">
    <property type="protein sequence ID" value="EAV46930.1"/>
    <property type="molecule type" value="Genomic_DNA"/>
</dbReference>
<proteinExistence type="inferred from homology"/>
<dbReference type="PANTHER" id="PTHR43527:SF2">
    <property type="entry name" value="4-DIPHOSPHOCYTIDYL-2-C-METHYL-D-ERYTHRITOL KINASE, CHLOROPLASTIC"/>
    <property type="match status" value="1"/>
</dbReference>
<evidence type="ECO:0000313" key="9">
    <source>
        <dbReference type="EMBL" id="EAV46930.1"/>
    </source>
</evidence>
<comment type="similarity">
    <text evidence="7">Belongs to the GHMP kinase family. IspE subfamily.</text>
</comment>
<dbReference type="GO" id="GO:0005524">
    <property type="term" value="F:ATP binding"/>
    <property type="evidence" value="ECO:0007669"/>
    <property type="project" value="UniProtKB-UniRule"/>
</dbReference>
<dbReference type="InterPro" id="IPR014721">
    <property type="entry name" value="Ribsml_uS5_D2-typ_fold_subgr"/>
</dbReference>
<dbReference type="PANTHER" id="PTHR43527">
    <property type="entry name" value="4-DIPHOSPHOCYTIDYL-2-C-METHYL-D-ERYTHRITOL KINASE, CHLOROPLASTIC"/>
    <property type="match status" value="1"/>
</dbReference>
<evidence type="ECO:0000256" key="2">
    <source>
        <dbReference type="ARBA" id="ARBA00022679"/>
    </source>
</evidence>
<dbReference type="InterPro" id="IPR004424">
    <property type="entry name" value="IspE"/>
</dbReference>
<organism evidence="9 10">
    <name type="scientific">Methylophilales bacterium HTCC2181</name>
    <dbReference type="NCBI Taxonomy" id="383631"/>
    <lineage>
        <taxon>Bacteria</taxon>
        <taxon>Pseudomonadati</taxon>
        <taxon>Pseudomonadota</taxon>
        <taxon>Betaproteobacteria</taxon>
        <taxon>Nitrosomonadales</taxon>
        <taxon>OM43 clade</taxon>
    </lineage>
</organism>
<evidence type="ECO:0000256" key="4">
    <source>
        <dbReference type="ARBA" id="ARBA00022777"/>
    </source>
</evidence>
<evidence type="ECO:0000256" key="5">
    <source>
        <dbReference type="ARBA" id="ARBA00022840"/>
    </source>
</evidence>
<dbReference type="Gene3D" id="3.30.230.10">
    <property type="match status" value="1"/>
</dbReference>
<dbReference type="NCBIfam" id="TIGR00154">
    <property type="entry name" value="ispE"/>
    <property type="match status" value="1"/>
</dbReference>
<feature type="binding site" evidence="7">
    <location>
        <begin position="92"/>
        <end position="102"/>
    </location>
    <ligand>
        <name>ATP</name>
        <dbReference type="ChEBI" id="CHEBI:30616"/>
    </ligand>
</feature>
<dbReference type="SUPFAM" id="SSF54211">
    <property type="entry name" value="Ribosomal protein S5 domain 2-like"/>
    <property type="match status" value="1"/>
</dbReference>
<dbReference type="InterPro" id="IPR020568">
    <property type="entry name" value="Ribosomal_Su5_D2-typ_SF"/>
</dbReference>
<evidence type="ECO:0000313" key="10">
    <source>
        <dbReference type="Proteomes" id="UP000054262"/>
    </source>
</evidence>